<keyword evidence="1" id="KW-0732">Signal</keyword>
<dbReference type="PANTHER" id="PTHR34998">
    <property type="entry name" value="OS04G0357400 PROTEIN-RELATED"/>
    <property type="match status" value="1"/>
</dbReference>
<sequence length="122" mass="12383">MAASLPLAVVLLLMLLAASAVPATAEGKHSGGGRMVIIRRGPRTAAGRARANDRWRNGGGRLLEDEVAPELFGGPVGAGGGGNIGYGVLKSDTTGCPSGGQCAAKSGGSYTRECTYKENCRH</sequence>
<reference evidence="2" key="1">
    <citation type="submission" date="2018-04" db="EMBL/GenBank/DDBJ databases">
        <title>WGS assembly of Panicum hallii.</title>
        <authorList>
            <person name="Lovell J."/>
            <person name="Jenkins J."/>
            <person name="Lowry D."/>
            <person name="Mamidi S."/>
            <person name="Sreedasyam A."/>
            <person name="Weng X."/>
            <person name="Barry K."/>
            <person name="Bonette J."/>
            <person name="Campitelli B."/>
            <person name="Daum C."/>
            <person name="Gordon S."/>
            <person name="Gould B."/>
            <person name="Lipzen A."/>
            <person name="Macqueen A."/>
            <person name="Palacio-Mejia J."/>
            <person name="Plott C."/>
            <person name="Shakirov E."/>
            <person name="Shu S."/>
            <person name="Yoshinaga Y."/>
            <person name="Zane M."/>
            <person name="Rokhsar D."/>
            <person name="Grimwood J."/>
            <person name="Schmutz J."/>
            <person name="Juenger T."/>
        </authorList>
    </citation>
    <scope>NUCLEOTIDE SEQUENCE [LARGE SCALE GENOMIC DNA]</scope>
    <source>
        <strain evidence="2">FIL2</strain>
    </source>
</reference>
<proteinExistence type="predicted"/>
<evidence type="ECO:0000313" key="2">
    <source>
        <dbReference type="EMBL" id="PAN21478.1"/>
    </source>
</evidence>
<feature type="signal peptide" evidence="1">
    <location>
        <begin position="1"/>
        <end position="20"/>
    </location>
</feature>
<name>A0A2S3HF79_9POAL</name>
<dbReference type="AlphaFoldDB" id="A0A2S3HF79"/>
<dbReference type="Proteomes" id="UP000243499">
    <property type="component" value="Chromosome 3"/>
</dbReference>
<dbReference type="EMBL" id="CM008048">
    <property type="protein sequence ID" value="PAN21478.1"/>
    <property type="molecule type" value="Genomic_DNA"/>
</dbReference>
<evidence type="ECO:0000256" key="1">
    <source>
        <dbReference type="SAM" id="SignalP"/>
    </source>
</evidence>
<protein>
    <submittedName>
        <fullName evidence="2">Uncharacterized protein</fullName>
    </submittedName>
</protein>
<accession>A0A2S3HF79</accession>
<dbReference type="Gramene" id="PAN21478">
    <property type="protein sequence ID" value="PAN21478"/>
    <property type="gene ID" value="PAHAL_3G469800"/>
</dbReference>
<dbReference type="PANTHER" id="PTHR34998:SF7">
    <property type="entry name" value="EXPRESSED PROTEIN"/>
    <property type="match status" value="1"/>
</dbReference>
<gene>
    <name evidence="2" type="ORF">PAHAL_3G469800</name>
</gene>
<feature type="chain" id="PRO_5015763972" evidence="1">
    <location>
        <begin position="21"/>
        <end position="122"/>
    </location>
</feature>
<organism evidence="2">
    <name type="scientific">Panicum hallii</name>
    <dbReference type="NCBI Taxonomy" id="206008"/>
    <lineage>
        <taxon>Eukaryota</taxon>
        <taxon>Viridiplantae</taxon>
        <taxon>Streptophyta</taxon>
        <taxon>Embryophyta</taxon>
        <taxon>Tracheophyta</taxon>
        <taxon>Spermatophyta</taxon>
        <taxon>Magnoliopsida</taxon>
        <taxon>Liliopsida</taxon>
        <taxon>Poales</taxon>
        <taxon>Poaceae</taxon>
        <taxon>PACMAD clade</taxon>
        <taxon>Panicoideae</taxon>
        <taxon>Panicodae</taxon>
        <taxon>Paniceae</taxon>
        <taxon>Panicinae</taxon>
        <taxon>Panicum</taxon>
        <taxon>Panicum sect. Panicum</taxon>
    </lineage>
</organism>